<comment type="similarity">
    <text evidence="7">Belongs to the binding-protein-dependent transport system permease family.</text>
</comment>
<sequence>MKNTGFANRLFNTANFLALLLLTLSIVLPFVHMFAISISNPVPVGLFKVMLLPQGINWEAYMAVFRDNQIVLAYWNSIRYTLLGTFLVLMIGCLTAYPLSINRFRARRPLSVLFTFTMFFSGGLIPSFMLIKNIGLLDTMWAITLPAAFSFWNIIILRTNFQAMPQELYESAFIDGANDWQILLRIVIPLSKAILATIALFASVGLWNAYFGPLMYLTSPDMQPLTIILRRILVANEVLSQGALDQANTLEVDPVAGAGRMISVRMATIFVTIGPIVLIYPFVQRFFVQGVLVGSVKG</sequence>
<dbReference type="InterPro" id="IPR035906">
    <property type="entry name" value="MetI-like_sf"/>
</dbReference>
<evidence type="ECO:0000256" key="2">
    <source>
        <dbReference type="ARBA" id="ARBA00022448"/>
    </source>
</evidence>
<keyword evidence="10" id="KW-1185">Reference proteome</keyword>
<protein>
    <recommendedName>
        <fullName evidence="8">ABC transmembrane type-1 domain-containing protein</fullName>
    </recommendedName>
</protein>
<keyword evidence="4 7" id="KW-0812">Transmembrane</keyword>
<evidence type="ECO:0000256" key="4">
    <source>
        <dbReference type="ARBA" id="ARBA00022692"/>
    </source>
</evidence>
<feature type="transmembrane region" description="Helical" evidence="7">
    <location>
        <begin position="111"/>
        <end position="131"/>
    </location>
</feature>
<evidence type="ECO:0000256" key="5">
    <source>
        <dbReference type="ARBA" id="ARBA00022989"/>
    </source>
</evidence>
<reference evidence="9 10" key="1">
    <citation type="submission" date="2016-05" db="EMBL/GenBank/DDBJ databases">
        <title>Paenibacillus sp. 1ZS3-15 nov., isolated from the rhizosphere soil.</title>
        <authorList>
            <person name="Zhang X.X."/>
            <person name="Zhang J."/>
        </authorList>
    </citation>
    <scope>NUCLEOTIDE SEQUENCE [LARGE SCALE GENOMIC DNA]</scope>
    <source>
        <strain evidence="9 10">1ZS3-15</strain>
    </source>
</reference>
<gene>
    <name evidence="9" type="ORF">A8708_29130</name>
</gene>
<keyword evidence="6 7" id="KW-0472">Membrane</keyword>
<dbReference type="Gene3D" id="1.10.3720.10">
    <property type="entry name" value="MetI-like"/>
    <property type="match status" value="1"/>
</dbReference>
<keyword evidence="5 7" id="KW-1133">Transmembrane helix</keyword>
<dbReference type="GO" id="GO:0055085">
    <property type="term" value="P:transmembrane transport"/>
    <property type="evidence" value="ECO:0007669"/>
    <property type="project" value="InterPro"/>
</dbReference>
<proteinExistence type="inferred from homology"/>
<dbReference type="EMBL" id="LYPB01000063">
    <property type="protein sequence ID" value="OAS18682.1"/>
    <property type="molecule type" value="Genomic_DNA"/>
</dbReference>
<accession>A0A198ABZ4</accession>
<organism evidence="9 10">
    <name type="scientific">Paenibacillus oryzisoli</name>
    <dbReference type="NCBI Taxonomy" id="1850517"/>
    <lineage>
        <taxon>Bacteria</taxon>
        <taxon>Bacillati</taxon>
        <taxon>Bacillota</taxon>
        <taxon>Bacilli</taxon>
        <taxon>Bacillales</taxon>
        <taxon>Paenibacillaceae</taxon>
        <taxon>Paenibacillus</taxon>
    </lineage>
</organism>
<dbReference type="PANTHER" id="PTHR43744">
    <property type="entry name" value="ABC TRANSPORTER PERMEASE PROTEIN MG189-RELATED-RELATED"/>
    <property type="match status" value="1"/>
</dbReference>
<evidence type="ECO:0000259" key="8">
    <source>
        <dbReference type="PROSITE" id="PS50928"/>
    </source>
</evidence>
<feature type="domain" description="ABC transmembrane type-1" evidence="8">
    <location>
        <begin position="74"/>
        <end position="274"/>
    </location>
</feature>
<dbReference type="GO" id="GO:0005886">
    <property type="term" value="C:plasma membrane"/>
    <property type="evidence" value="ECO:0007669"/>
    <property type="project" value="UniProtKB-SubCell"/>
</dbReference>
<dbReference type="CDD" id="cd06261">
    <property type="entry name" value="TM_PBP2"/>
    <property type="match status" value="1"/>
</dbReference>
<dbReference type="AlphaFoldDB" id="A0A198ABZ4"/>
<evidence type="ECO:0000256" key="1">
    <source>
        <dbReference type="ARBA" id="ARBA00004651"/>
    </source>
</evidence>
<keyword evidence="2 7" id="KW-0813">Transport</keyword>
<feature type="transmembrane region" description="Helical" evidence="7">
    <location>
        <begin position="78"/>
        <end position="99"/>
    </location>
</feature>
<feature type="transmembrane region" description="Helical" evidence="7">
    <location>
        <begin position="262"/>
        <end position="283"/>
    </location>
</feature>
<dbReference type="PROSITE" id="PS50928">
    <property type="entry name" value="ABC_TM1"/>
    <property type="match status" value="1"/>
</dbReference>
<comment type="subcellular location">
    <subcellularLocation>
        <location evidence="1 7">Cell membrane</location>
        <topology evidence="1 7">Multi-pass membrane protein</topology>
    </subcellularLocation>
</comment>
<name>A0A198ABZ4_9BACL</name>
<keyword evidence="3" id="KW-1003">Cell membrane</keyword>
<feature type="transmembrane region" description="Helical" evidence="7">
    <location>
        <begin position="182"/>
        <end position="207"/>
    </location>
</feature>
<feature type="transmembrane region" description="Helical" evidence="7">
    <location>
        <begin position="143"/>
        <end position="161"/>
    </location>
</feature>
<dbReference type="Pfam" id="PF00528">
    <property type="entry name" value="BPD_transp_1"/>
    <property type="match status" value="1"/>
</dbReference>
<evidence type="ECO:0000313" key="10">
    <source>
        <dbReference type="Proteomes" id="UP000078454"/>
    </source>
</evidence>
<dbReference type="PANTHER" id="PTHR43744:SF9">
    <property type="entry name" value="POLYGALACTURONAN_RHAMNOGALACTURONAN TRANSPORT SYSTEM PERMEASE PROTEIN YTCP"/>
    <property type="match status" value="1"/>
</dbReference>
<evidence type="ECO:0000256" key="3">
    <source>
        <dbReference type="ARBA" id="ARBA00022475"/>
    </source>
</evidence>
<dbReference type="STRING" id="1850517.A8708_29130"/>
<dbReference type="SUPFAM" id="SSF161098">
    <property type="entry name" value="MetI-like"/>
    <property type="match status" value="1"/>
</dbReference>
<evidence type="ECO:0000256" key="7">
    <source>
        <dbReference type="RuleBase" id="RU363032"/>
    </source>
</evidence>
<comment type="caution">
    <text evidence="9">The sequence shown here is derived from an EMBL/GenBank/DDBJ whole genome shotgun (WGS) entry which is preliminary data.</text>
</comment>
<evidence type="ECO:0000256" key="6">
    <source>
        <dbReference type="ARBA" id="ARBA00023136"/>
    </source>
</evidence>
<dbReference type="Proteomes" id="UP000078454">
    <property type="component" value="Unassembled WGS sequence"/>
</dbReference>
<dbReference type="InterPro" id="IPR000515">
    <property type="entry name" value="MetI-like"/>
</dbReference>
<evidence type="ECO:0000313" key="9">
    <source>
        <dbReference type="EMBL" id="OAS18682.1"/>
    </source>
</evidence>